<evidence type="ECO:0000256" key="4">
    <source>
        <dbReference type="SAM" id="Coils"/>
    </source>
</evidence>
<sequence>MAAENSEPEKCVKCLIEFNGDKAIGCEGKCKWWFHLKCSELNNKDFNVIKNCEGVKWFCETCCSEKEVIDNILKALELLNEKVNALECKQEKMLQEKYAADSSALRSGEKSKGSNVL</sequence>
<dbReference type="GO" id="GO:0008270">
    <property type="term" value="F:zinc ion binding"/>
    <property type="evidence" value="ECO:0007669"/>
    <property type="project" value="UniProtKB-KW"/>
</dbReference>
<dbReference type="AlphaFoldDB" id="A0AAW1UI49"/>
<feature type="coiled-coil region" evidence="4">
    <location>
        <begin position="69"/>
        <end position="96"/>
    </location>
</feature>
<reference evidence="5 6" key="1">
    <citation type="submission" date="2023-03" db="EMBL/GenBank/DDBJ databases">
        <title>Genome insight into feeding habits of ladybird beetles.</title>
        <authorList>
            <person name="Li H.-S."/>
            <person name="Huang Y.-H."/>
            <person name="Pang H."/>
        </authorList>
    </citation>
    <scope>NUCLEOTIDE SEQUENCE [LARGE SCALE GENOMIC DNA]</scope>
    <source>
        <strain evidence="5">SYSU_2023b</strain>
        <tissue evidence="5">Whole body</tissue>
    </source>
</reference>
<dbReference type="SUPFAM" id="SSF57903">
    <property type="entry name" value="FYVE/PHD zinc finger"/>
    <property type="match status" value="1"/>
</dbReference>
<evidence type="ECO:0000256" key="1">
    <source>
        <dbReference type="ARBA" id="ARBA00022723"/>
    </source>
</evidence>
<accession>A0AAW1UI49</accession>
<keyword evidence="2" id="KW-0863">Zinc-finger</keyword>
<dbReference type="Proteomes" id="UP001431783">
    <property type="component" value="Unassembled WGS sequence"/>
</dbReference>
<dbReference type="InterPro" id="IPR011011">
    <property type="entry name" value="Znf_FYVE_PHD"/>
</dbReference>
<keyword evidence="1" id="KW-0479">Metal-binding</keyword>
<dbReference type="InterPro" id="IPR013083">
    <property type="entry name" value="Znf_RING/FYVE/PHD"/>
</dbReference>
<proteinExistence type="predicted"/>
<evidence type="ECO:0000313" key="6">
    <source>
        <dbReference type="Proteomes" id="UP001431783"/>
    </source>
</evidence>
<evidence type="ECO:0008006" key="7">
    <source>
        <dbReference type="Google" id="ProtNLM"/>
    </source>
</evidence>
<keyword evidence="6" id="KW-1185">Reference proteome</keyword>
<dbReference type="PROSITE" id="PS01359">
    <property type="entry name" value="ZF_PHD_1"/>
    <property type="match status" value="1"/>
</dbReference>
<keyword evidence="3" id="KW-0862">Zinc</keyword>
<name>A0AAW1UI49_9CUCU</name>
<evidence type="ECO:0000256" key="2">
    <source>
        <dbReference type="ARBA" id="ARBA00022771"/>
    </source>
</evidence>
<keyword evidence="4" id="KW-0175">Coiled coil</keyword>
<organism evidence="5 6">
    <name type="scientific">Henosepilachna vigintioctopunctata</name>
    <dbReference type="NCBI Taxonomy" id="420089"/>
    <lineage>
        <taxon>Eukaryota</taxon>
        <taxon>Metazoa</taxon>
        <taxon>Ecdysozoa</taxon>
        <taxon>Arthropoda</taxon>
        <taxon>Hexapoda</taxon>
        <taxon>Insecta</taxon>
        <taxon>Pterygota</taxon>
        <taxon>Neoptera</taxon>
        <taxon>Endopterygota</taxon>
        <taxon>Coleoptera</taxon>
        <taxon>Polyphaga</taxon>
        <taxon>Cucujiformia</taxon>
        <taxon>Coccinelloidea</taxon>
        <taxon>Coccinellidae</taxon>
        <taxon>Epilachninae</taxon>
        <taxon>Epilachnini</taxon>
        <taxon>Henosepilachna</taxon>
    </lineage>
</organism>
<dbReference type="Gene3D" id="3.30.40.10">
    <property type="entry name" value="Zinc/RING finger domain, C3HC4 (zinc finger)"/>
    <property type="match status" value="1"/>
</dbReference>
<comment type="caution">
    <text evidence="5">The sequence shown here is derived from an EMBL/GenBank/DDBJ whole genome shotgun (WGS) entry which is preliminary data.</text>
</comment>
<dbReference type="EMBL" id="JARQZJ010000066">
    <property type="protein sequence ID" value="KAK9880888.1"/>
    <property type="molecule type" value="Genomic_DNA"/>
</dbReference>
<gene>
    <name evidence="5" type="ORF">WA026_013215</name>
</gene>
<protein>
    <recommendedName>
        <fullName evidence="7">PHD-type domain-containing protein</fullName>
    </recommendedName>
</protein>
<dbReference type="InterPro" id="IPR019786">
    <property type="entry name" value="Zinc_finger_PHD-type_CS"/>
</dbReference>
<evidence type="ECO:0000256" key="3">
    <source>
        <dbReference type="ARBA" id="ARBA00022833"/>
    </source>
</evidence>
<evidence type="ECO:0000313" key="5">
    <source>
        <dbReference type="EMBL" id="KAK9880888.1"/>
    </source>
</evidence>